<evidence type="ECO:0000313" key="3">
    <source>
        <dbReference type="Proteomes" id="UP000000819"/>
    </source>
</evidence>
<gene>
    <name evidence="2" type="ordered locus">ECU10_1100</name>
</gene>
<name>Q8SR31_ENCCU</name>
<dbReference type="PANTHER" id="PTHR43908:SF3">
    <property type="entry name" value="AT29763P-RELATED"/>
    <property type="match status" value="1"/>
</dbReference>
<dbReference type="EMBL" id="AL590449">
    <property type="protein sequence ID" value="CAD25829.2"/>
    <property type="molecule type" value="Genomic_DNA"/>
</dbReference>
<dbReference type="InParanoid" id="Q8SR31"/>
<dbReference type="SUPFAM" id="SSF46565">
    <property type="entry name" value="Chaperone J-domain"/>
    <property type="match status" value="1"/>
</dbReference>
<reference evidence="2 3" key="1">
    <citation type="journal article" date="2001" name="Nature">
        <title>Genome sequence and gene compaction of the eukaryote parasite Encephalitozoon cuniculi.</title>
        <authorList>
            <person name="Katinka M.D."/>
            <person name="Duprat S."/>
            <person name="Cornillot E."/>
            <person name="Metenier G."/>
            <person name="Thomarat F."/>
            <person name="Prensier G."/>
            <person name="Barbe V."/>
            <person name="Peyretaillade E."/>
            <person name="Brottier P."/>
            <person name="Wincker P."/>
            <person name="Delbac F."/>
            <person name="El Alaoui H."/>
            <person name="Peyret P."/>
            <person name="Saurin W."/>
            <person name="Gouy M."/>
            <person name="Weissenbach J."/>
            <person name="Vivares C.P."/>
        </authorList>
    </citation>
    <scope>NUCLEOTIDE SEQUENCE [LARGE SCALE GENOMIC DNA]</scope>
    <source>
        <strain evidence="2 3">GB-M1</strain>
    </source>
</reference>
<dbReference type="InterPro" id="IPR051100">
    <property type="entry name" value="DnaJ_subfamily_B/C"/>
</dbReference>
<dbReference type="VEuPathDB" id="MicrosporidiaDB:ECU10_1100"/>
<feature type="domain" description="J" evidence="1">
    <location>
        <begin position="62"/>
        <end position="126"/>
    </location>
</feature>
<dbReference type="Proteomes" id="UP000000819">
    <property type="component" value="Chromosome X"/>
</dbReference>
<dbReference type="GO" id="GO:0030544">
    <property type="term" value="F:Hsp70 protein binding"/>
    <property type="evidence" value="ECO:0007669"/>
    <property type="project" value="TreeGrafter"/>
</dbReference>
<dbReference type="STRING" id="284813.Q8SR31"/>
<dbReference type="RefSeq" id="NP_586225.2">
    <property type="nucleotide sequence ID" value="NM_001042058.2"/>
</dbReference>
<dbReference type="HOGENOM" id="CLU_107282_0_0_1"/>
<evidence type="ECO:0000259" key="1">
    <source>
        <dbReference type="PROSITE" id="PS50076"/>
    </source>
</evidence>
<sequence length="212" mass="24478">MNYSDAARSCLSRKDYPGYLENARKQYETTRSAEDKREMEKARKVLSLHREIGEFLKKDASDYYGILGVSRNASQTEIKNAFNALIMKFHPDRTGMHESSAVSGMIQNAYATLGNPEKRRRYDMSREDPVFGRARARASHIDDIVPNVFFGAFHPQGYQGPFVYTNHDLYEHLYSQMYRRFAHSHRRPDGSDADRQKVTALLIIIILVFLAM</sequence>
<dbReference type="SMART" id="SM00271">
    <property type="entry name" value="DnaJ"/>
    <property type="match status" value="1"/>
</dbReference>
<dbReference type="GeneID" id="859874"/>
<reference evidence="2 3" key="2">
    <citation type="journal article" date="2009" name="BMC Genomics">
        <title>Identification of transcriptional signals in Encephalitozoon cuniculi widespread among Microsporidia phylum: support for accurate structural genome annotation.</title>
        <authorList>
            <person name="Peyretaillade E."/>
            <person name="Goncalves O."/>
            <person name="Terrat S."/>
            <person name="Dugat-Bony E."/>
            <person name="Wincker P."/>
            <person name="Cornman R.S."/>
            <person name="Evans J.D."/>
            <person name="Delbac F."/>
            <person name="Peyret P."/>
        </authorList>
    </citation>
    <scope>NUCLEOTIDE SEQUENCE [LARGE SCALE GENOMIC DNA]</scope>
    <source>
        <strain evidence="2 3">GB-M1</strain>
    </source>
</reference>
<dbReference type="OrthoDB" id="2190572at2759"/>
<dbReference type="KEGG" id="ecu:ECU10_1100"/>
<dbReference type="AlphaFoldDB" id="Q8SR31"/>
<organism evidence="2 3">
    <name type="scientific">Encephalitozoon cuniculi (strain GB-M1)</name>
    <name type="common">Microsporidian parasite</name>
    <dbReference type="NCBI Taxonomy" id="284813"/>
    <lineage>
        <taxon>Eukaryota</taxon>
        <taxon>Fungi</taxon>
        <taxon>Fungi incertae sedis</taxon>
        <taxon>Microsporidia</taxon>
        <taxon>Unikaryonidae</taxon>
        <taxon>Encephalitozoon</taxon>
    </lineage>
</organism>
<protein>
    <submittedName>
        <fullName evidence="2">DNAJ-LIKE PROTEIN</fullName>
    </submittedName>
</protein>
<dbReference type="InterPro" id="IPR001623">
    <property type="entry name" value="DnaJ_domain"/>
</dbReference>
<accession>Q8SR31</accession>
<dbReference type="PANTHER" id="PTHR43908">
    <property type="entry name" value="AT29763P-RELATED"/>
    <property type="match status" value="1"/>
</dbReference>
<evidence type="ECO:0000313" key="2">
    <source>
        <dbReference type="EMBL" id="CAD25829.2"/>
    </source>
</evidence>
<proteinExistence type="predicted"/>
<dbReference type="PRINTS" id="PR00625">
    <property type="entry name" value="JDOMAIN"/>
</dbReference>
<dbReference type="Pfam" id="PF00226">
    <property type="entry name" value="DnaJ"/>
    <property type="match status" value="1"/>
</dbReference>
<keyword evidence="3" id="KW-1185">Reference proteome</keyword>
<dbReference type="CDD" id="cd06257">
    <property type="entry name" value="DnaJ"/>
    <property type="match status" value="1"/>
</dbReference>
<dbReference type="GO" id="GO:0071218">
    <property type="term" value="P:cellular response to misfolded protein"/>
    <property type="evidence" value="ECO:0007669"/>
    <property type="project" value="TreeGrafter"/>
</dbReference>
<dbReference type="Gene3D" id="1.10.287.110">
    <property type="entry name" value="DnaJ domain"/>
    <property type="match status" value="1"/>
</dbReference>
<dbReference type="GO" id="GO:0005789">
    <property type="term" value="C:endoplasmic reticulum membrane"/>
    <property type="evidence" value="ECO:0007669"/>
    <property type="project" value="TreeGrafter"/>
</dbReference>
<dbReference type="InterPro" id="IPR036869">
    <property type="entry name" value="J_dom_sf"/>
</dbReference>
<dbReference type="PROSITE" id="PS50076">
    <property type="entry name" value="DNAJ_2"/>
    <property type="match status" value="1"/>
</dbReference>